<evidence type="ECO:0000256" key="1">
    <source>
        <dbReference type="SAM" id="MobiDB-lite"/>
    </source>
</evidence>
<comment type="caution">
    <text evidence="2">The sequence shown here is derived from an EMBL/GenBank/DDBJ whole genome shotgun (WGS) entry which is preliminary data.</text>
</comment>
<evidence type="ECO:0000313" key="2">
    <source>
        <dbReference type="EMBL" id="OAY63589.1"/>
    </source>
</evidence>
<name>A0A199UFS1_ANACO</name>
<organism evidence="2 3">
    <name type="scientific">Ananas comosus</name>
    <name type="common">Pineapple</name>
    <name type="synonym">Ananas ananas</name>
    <dbReference type="NCBI Taxonomy" id="4615"/>
    <lineage>
        <taxon>Eukaryota</taxon>
        <taxon>Viridiplantae</taxon>
        <taxon>Streptophyta</taxon>
        <taxon>Embryophyta</taxon>
        <taxon>Tracheophyta</taxon>
        <taxon>Spermatophyta</taxon>
        <taxon>Magnoliopsida</taxon>
        <taxon>Liliopsida</taxon>
        <taxon>Poales</taxon>
        <taxon>Bromeliaceae</taxon>
        <taxon>Bromelioideae</taxon>
        <taxon>Ananas</taxon>
    </lineage>
</organism>
<evidence type="ECO:0000313" key="3">
    <source>
        <dbReference type="Proteomes" id="UP000092600"/>
    </source>
</evidence>
<feature type="region of interest" description="Disordered" evidence="1">
    <location>
        <begin position="106"/>
        <end position="128"/>
    </location>
</feature>
<proteinExistence type="predicted"/>
<gene>
    <name evidence="2" type="ORF">ACMD2_06631</name>
</gene>
<dbReference type="AlphaFoldDB" id="A0A199UFS1"/>
<reference evidence="2 3" key="1">
    <citation type="journal article" date="2016" name="DNA Res.">
        <title>The draft genome of MD-2 pineapple using hybrid error correction of long reads.</title>
        <authorList>
            <person name="Redwan R.M."/>
            <person name="Saidin A."/>
            <person name="Kumar S.V."/>
        </authorList>
    </citation>
    <scope>NUCLEOTIDE SEQUENCE [LARGE SCALE GENOMIC DNA]</scope>
    <source>
        <strain evidence="3">cv. MD2</strain>
        <tissue evidence="2">Leaf</tissue>
    </source>
</reference>
<accession>A0A199UFS1</accession>
<sequence length="128" mass="14408">MANDMNHSQRRVDGRKLARCPRIQMTQKTVEAIEQACGGRIVAQDELSGAVRMKIVLSKQQLKQMVAMIGRGRSNAGPQQSSLIAVGFPQNLEQLFYALRRRHAKKSEAAKGRRNRWRPALQSIPEEA</sequence>
<dbReference type="Proteomes" id="UP000092600">
    <property type="component" value="Unassembled WGS sequence"/>
</dbReference>
<protein>
    <submittedName>
        <fullName evidence="2">Uncharacterized protein</fullName>
    </submittedName>
</protein>
<dbReference type="EMBL" id="LSRQ01008336">
    <property type="protein sequence ID" value="OAY63589.1"/>
    <property type="molecule type" value="Genomic_DNA"/>
</dbReference>